<comment type="caution">
    <text evidence="1">The sequence shown here is derived from an EMBL/GenBank/DDBJ whole genome shotgun (WGS) entry which is preliminary data.</text>
</comment>
<dbReference type="EMBL" id="JANBPW010001713">
    <property type="protein sequence ID" value="KAJ1943412.1"/>
    <property type="molecule type" value="Genomic_DNA"/>
</dbReference>
<organism evidence="1 2">
    <name type="scientific">Linderina macrospora</name>
    <dbReference type="NCBI Taxonomy" id="4868"/>
    <lineage>
        <taxon>Eukaryota</taxon>
        <taxon>Fungi</taxon>
        <taxon>Fungi incertae sedis</taxon>
        <taxon>Zoopagomycota</taxon>
        <taxon>Kickxellomycotina</taxon>
        <taxon>Kickxellomycetes</taxon>
        <taxon>Kickxellales</taxon>
        <taxon>Kickxellaceae</taxon>
        <taxon>Linderina</taxon>
    </lineage>
</organism>
<dbReference type="Proteomes" id="UP001150603">
    <property type="component" value="Unassembled WGS sequence"/>
</dbReference>
<evidence type="ECO:0000313" key="2">
    <source>
        <dbReference type="Proteomes" id="UP001150603"/>
    </source>
</evidence>
<proteinExistence type="predicted"/>
<gene>
    <name evidence="1" type="ORF">FBU59_002919</name>
</gene>
<reference evidence="1" key="1">
    <citation type="submission" date="2022-07" db="EMBL/GenBank/DDBJ databases">
        <title>Phylogenomic reconstructions and comparative analyses of Kickxellomycotina fungi.</title>
        <authorList>
            <person name="Reynolds N.K."/>
            <person name="Stajich J.E."/>
            <person name="Barry K."/>
            <person name="Grigoriev I.V."/>
            <person name="Crous P."/>
            <person name="Smith M.E."/>
        </authorList>
    </citation>
    <scope>NUCLEOTIDE SEQUENCE</scope>
    <source>
        <strain evidence="1">NRRL 5244</strain>
    </source>
</reference>
<sequence>MRFTLYFIFLLQLFLQTALCKTVVGYYPSWKRQYMSSVDFSKYTHINMAFAIPASDGTFSFEGDWFLDQAVSDIHSAGPKVLMSLGGWSGSGLLSSILKDSGARSTMLSSIVSYVKEHNLDGIDIDYEYPGREGAAGNIIDEANDSPNFLKFLQDLHTLFNSEFGSGKKLITLAVRVQPFDVNGSPMSDVSAFAKVVDFANLMQYDINGAWMSKTGPNAPFNYETGKGAQVSFVSAIDAWTGAGWPANKLNAGLAFYGRATLATVDMTLDPNNQYQSQSSQLPQGDKEDASWEGSYSGTWQWKNLRAQGVLSDPETAADGWVRQWDDVTKTPWLFQKSTKTFLSYDDVKSIKVKAAYAEERGLLGVMVWTINEDYNSELVNAAINPGGSGSDSESNQVSSSSSSPS</sequence>
<keyword evidence="2" id="KW-1185">Reference proteome</keyword>
<evidence type="ECO:0000313" key="1">
    <source>
        <dbReference type="EMBL" id="KAJ1943412.1"/>
    </source>
</evidence>
<name>A0ACC1JA43_9FUNG</name>
<accession>A0ACC1JA43</accession>
<feature type="non-terminal residue" evidence="1">
    <location>
        <position position="406"/>
    </location>
</feature>
<protein>
    <submittedName>
        <fullName evidence="1">Uncharacterized protein</fullName>
    </submittedName>
</protein>